<dbReference type="GO" id="GO:0000139">
    <property type="term" value="C:Golgi membrane"/>
    <property type="evidence" value="ECO:0007669"/>
    <property type="project" value="TreeGrafter"/>
</dbReference>
<accession>A0A4S8MY07</accession>
<dbReference type="SUPFAM" id="SSF57863">
    <property type="entry name" value="ArfGap/RecO-like zinc finger"/>
    <property type="match status" value="1"/>
</dbReference>
<evidence type="ECO:0000256" key="6">
    <source>
        <dbReference type="SAM" id="MobiDB-lite"/>
    </source>
</evidence>
<keyword evidence="4" id="KW-0862">Zinc</keyword>
<proteinExistence type="predicted"/>
<evidence type="ECO:0000256" key="1">
    <source>
        <dbReference type="ARBA" id="ARBA00022468"/>
    </source>
</evidence>
<dbReference type="GO" id="GO:0030100">
    <property type="term" value="P:regulation of endocytosis"/>
    <property type="evidence" value="ECO:0007669"/>
    <property type="project" value="TreeGrafter"/>
</dbReference>
<dbReference type="EMBL" id="ML179035">
    <property type="protein sequence ID" value="THV08273.1"/>
    <property type="molecule type" value="Genomic_DNA"/>
</dbReference>
<dbReference type="PANTHER" id="PTHR46395:SF1">
    <property type="entry name" value="ADP-RIBOSYLATION FACTOR GTPASE-ACTIVATING PROTEIN 1"/>
    <property type="match status" value="1"/>
</dbReference>
<evidence type="ECO:0000313" key="9">
    <source>
        <dbReference type="Proteomes" id="UP000297245"/>
    </source>
</evidence>
<evidence type="ECO:0000259" key="7">
    <source>
        <dbReference type="PROSITE" id="PS50115"/>
    </source>
</evidence>
<keyword evidence="9" id="KW-1185">Reference proteome</keyword>
<keyword evidence="2" id="KW-0479">Metal-binding</keyword>
<keyword evidence="3 5" id="KW-0863">Zinc-finger</keyword>
<dbReference type="SMART" id="SM00105">
    <property type="entry name" value="ArfGap"/>
    <property type="match status" value="1"/>
</dbReference>
<dbReference type="Proteomes" id="UP000297245">
    <property type="component" value="Unassembled WGS sequence"/>
</dbReference>
<evidence type="ECO:0000256" key="4">
    <source>
        <dbReference type="ARBA" id="ARBA00022833"/>
    </source>
</evidence>
<feature type="domain" description="Arf-GAP" evidence="7">
    <location>
        <begin position="4"/>
        <end position="128"/>
    </location>
</feature>
<dbReference type="InterPro" id="IPR037278">
    <property type="entry name" value="ARFGAP/RecO"/>
</dbReference>
<evidence type="ECO:0000256" key="3">
    <source>
        <dbReference type="ARBA" id="ARBA00022771"/>
    </source>
</evidence>
<dbReference type="OrthoDB" id="983479at2759"/>
<dbReference type="GO" id="GO:0008270">
    <property type="term" value="F:zinc ion binding"/>
    <property type="evidence" value="ECO:0007669"/>
    <property type="project" value="UniProtKB-KW"/>
</dbReference>
<dbReference type="Gene3D" id="1.10.220.150">
    <property type="entry name" value="Arf GTPase activating protein"/>
    <property type="match status" value="1"/>
</dbReference>
<dbReference type="GO" id="GO:0032012">
    <property type="term" value="P:regulation of ARF protein signal transduction"/>
    <property type="evidence" value="ECO:0007669"/>
    <property type="project" value="TreeGrafter"/>
</dbReference>
<evidence type="ECO:0000256" key="2">
    <source>
        <dbReference type="ARBA" id="ARBA00022723"/>
    </source>
</evidence>
<dbReference type="InterPro" id="IPR038508">
    <property type="entry name" value="ArfGAP_dom_sf"/>
</dbReference>
<feature type="region of interest" description="Disordered" evidence="6">
    <location>
        <begin position="202"/>
        <end position="239"/>
    </location>
</feature>
<feature type="compositionally biased region" description="Low complexity" evidence="6">
    <location>
        <begin position="372"/>
        <end position="400"/>
    </location>
</feature>
<reference evidence="8 9" key="1">
    <citation type="journal article" date="2019" name="Nat. Ecol. Evol.">
        <title>Megaphylogeny resolves global patterns of mushroom evolution.</title>
        <authorList>
            <person name="Varga T."/>
            <person name="Krizsan K."/>
            <person name="Foldi C."/>
            <person name="Dima B."/>
            <person name="Sanchez-Garcia M."/>
            <person name="Sanchez-Ramirez S."/>
            <person name="Szollosi G.J."/>
            <person name="Szarkandi J.G."/>
            <person name="Papp V."/>
            <person name="Albert L."/>
            <person name="Andreopoulos W."/>
            <person name="Angelini C."/>
            <person name="Antonin V."/>
            <person name="Barry K.W."/>
            <person name="Bougher N.L."/>
            <person name="Buchanan P."/>
            <person name="Buyck B."/>
            <person name="Bense V."/>
            <person name="Catcheside P."/>
            <person name="Chovatia M."/>
            <person name="Cooper J."/>
            <person name="Damon W."/>
            <person name="Desjardin D."/>
            <person name="Finy P."/>
            <person name="Geml J."/>
            <person name="Haridas S."/>
            <person name="Hughes K."/>
            <person name="Justo A."/>
            <person name="Karasinski D."/>
            <person name="Kautmanova I."/>
            <person name="Kiss B."/>
            <person name="Kocsube S."/>
            <person name="Kotiranta H."/>
            <person name="LaButti K.M."/>
            <person name="Lechner B.E."/>
            <person name="Liimatainen K."/>
            <person name="Lipzen A."/>
            <person name="Lukacs Z."/>
            <person name="Mihaltcheva S."/>
            <person name="Morgado L.N."/>
            <person name="Niskanen T."/>
            <person name="Noordeloos M.E."/>
            <person name="Ohm R.A."/>
            <person name="Ortiz-Santana B."/>
            <person name="Ovrebo C."/>
            <person name="Racz N."/>
            <person name="Riley R."/>
            <person name="Savchenko A."/>
            <person name="Shiryaev A."/>
            <person name="Soop K."/>
            <person name="Spirin V."/>
            <person name="Szebenyi C."/>
            <person name="Tomsovsky M."/>
            <person name="Tulloss R.E."/>
            <person name="Uehling J."/>
            <person name="Grigoriev I.V."/>
            <person name="Vagvolgyi C."/>
            <person name="Papp T."/>
            <person name="Martin F.M."/>
            <person name="Miettinen O."/>
            <person name="Hibbett D.S."/>
            <person name="Nagy L.G."/>
        </authorList>
    </citation>
    <scope>NUCLEOTIDE SEQUENCE [LARGE SCALE GENOMIC DNA]</scope>
    <source>
        <strain evidence="8 9">CBS 962.96</strain>
    </source>
</reference>
<organism evidence="8 9">
    <name type="scientific">Dendrothele bispora (strain CBS 962.96)</name>
    <dbReference type="NCBI Taxonomy" id="1314807"/>
    <lineage>
        <taxon>Eukaryota</taxon>
        <taxon>Fungi</taxon>
        <taxon>Dikarya</taxon>
        <taxon>Basidiomycota</taxon>
        <taxon>Agaricomycotina</taxon>
        <taxon>Agaricomycetes</taxon>
        <taxon>Agaricomycetidae</taxon>
        <taxon>Agaricales</taxon>
        <taxon>Agaricales incertae sedis</taxon>
        <taxon>Dendrothele</taxon>
    </lineage>
</organism>
<dbReference type="PROSITE" id="PS50115">
    <property type="entry name" value="ARFGAP"/>
    <property type="match status" value="1"/>
</dbReference>
<dbReference type="InterPro" id="IPR001164">
    <property type="entry name" value="ArfGAP_dom"/>
</dbReference>
<dbReference type="Pfam" id="PF01412">
    <property type="entry name" value="ArfGap"/>
    <property type="match status" value="1"/>
</dbReference>
<dbReference type="PANTHER" id="PTHR46395">
    <property type="entry name" value="ADP-RIBOSYLATION FACTOR GTPASE-ACTIVATING PROTEIN 1"/>
    <property type="match status" value="1"/>
</dbReference>
<keyword evidence="1" id="KW-0343">GTPase activation</keyword>
<sequence length="412" mass="44569">MDHKKILQELSKRDDLKNKVCNDCSNPNPQWASLSFAIFICLQCAGTHRGFGVHVSFVRSISMDTWQDDQVKRMQLGGNAPFREFMRSYAPAEQGGYSDNLSSYDTYHCWAATQYREKLDALVAGRDWTPSLPSESVAPARPSSAQGLRKSRTSNRANVGSSLRSESGSPASFGNNSPRGTPDLTSVDQKTANENYFASLGATNANRPADLPPSQGGRYQGFGSTPSPSEHPSYGLSSRAAPSLGELQENPMAALSKGWSLFSSAVAGASRAVNENIIQPGMEKVNDPNLQASMKGYWSEAQKRATEAGSTANQWSKNQLGVDVADRLGGAVGSVRDRISGGPTRAGYDSLATEHEAETSALYHDGDDFFNQWDQPQQQSSSQTQPSSVSASKPAAASKKTASDWDEEWKDF</sequence>
<feature type="compositionally biased region" description="Polar residues" evidence="6">
    <location>
        <begin position="154"/>
        <end position="187"/>
    </location>
</feature>
<feature type="region of interest" description="Disordered" evidence="6">
    <location>
        <begin position="362"/>
        <end position="412"/>
    </location>
</feature>
<evidence type="ECO:0000256" key="5">
    <source>
        <dbReference type="PROSITE-ProRule" id="PRU00288"/>
    </source>
</evidence>
<dbReference type="GO" id="GO:0005096">
    <property type="term" value="F:GTPase activator activity"/>
    <property type="evidence" value="ECO:0007669"/>
    <property type="project" value="UniProtKB-KW"/>
</dbReference>
<evidence type="ECO:0000313" key="8">
    <source>
        <dbReference type="EMBL" id="THV08273.1"/>
    </source>
</evidence>
<gene>
    <name evidence="8" type="ORF">K435DRAFT_740272</name>
</gene>
<name>A0A4S8MY07_DENBC</name>
<dbReference type="PRINTS" id="PR00405">
    <property type="entry name" value="REVINTRACTNG"/>
</dbReference>
<feature type="region of interest" description="Disordered" evidence="6">
    <location>
        <begin position="130"/>
        <end position="187"/>
    </location>
</feature>
<protein>
    <submittedName>
        <fullName evidence="8">ArfGap-domain-containing protein</fullName>
    </submittedName>
</protein>
<dbReference type="CDD" id="cd08830">
    <property type="entry name" value="ArfGap_ArfGap1"/>
    <property type="match status" value="1"/>
</dbReference>
<dbReference type="AlphaFoldDB" id="A0A4S8MY07"/>